<dbReference type="AlphaFoldDB" id="A0A4C1VHD8"/>
<evidence type="ECO:0000313" key="3">
    <source>
        <dbReference type="Proteomes" id="UP000299102"/>
    </source>
</evidence>
<dbReference type="EMBL" id="BGZK01000341">
    <property type="protein sequence ID" value="GBP37989.1"/>
    <property type="molecule type" value="Genomic_DNA"/>
</dbReference>
<protein>
    <submittedName>
        <fullName evidence="2">Uncharacterized protein</fullName>
    </submittedName>
</protein>
<proteinExistence type="predicted"/>
<name>A0A4C1VHD8_EUMVA</name>
<gene>
    <name evidence="2" type="ORF">EVAR_84977_1</name>
</gene>
<comment type="caution">
    <text evidence="2">The sequence shown here is derived from an EMBL/GenBank/DDBJ whole genome shotgun (WGS) entry which is preliminary data.</text>
</comment>
<feature type="region of interest" description="Disordered" evidence="1">
    <location>
        <begin position="125"/>
        <end position="243"/>
    </location>
</feature>
<organism evidence="2 3">
    <name type="scientific">Eumeta variegata</name>
    <name type="common">Bagworm moth</name>
    <name type="synonym">Eumeta japonica</name>
    <dbReference type="NCBI Taxonomy" id="151549"/>
    <lineage>
        <taxon>Eukaryota</taxon>
        <taxon>Metazoa</taxon>
        <taxon>Ecdysozoa</taxon>
        <taxon>Arthropoda</taxon>
        <taxon>Hexapoda</taxon>
        <taxon>Insecta</taxon>
        <taxon>Pterygota</taxon>
        <taxon>Neoptera</taxon>
        <taxon>Endopterygota</taxon>
        <taxon>Lepidoptera</taxon>
        <taxon>Glossata</taxon>
        <taxon>Ditrysia</taxon>
        <taxon>Tineoidea</taxon>
        <taxon>Psychidae</taxon>
        <taxon>Oiketicinae</taxon>
        <taxon>Eumeta</taxon>
    </lineage>
</organism>
<keyword evidence="3" id="KW-1185">Reference proteome</keyword>
<dbReference type="Proteomes" id="UP000299102">
    <property type="component" value="Unassembled WGS sequence"/>
</dbReference>
<evidence type="ECO:0000313" key="2">
    <source>
        <dbReference type="EMBL" id="GBP37989.1"/>
    </source>
</evidence>
<dbReference type="OrthoDB" id="6379801at2759"/>
<reference evidence="2 3" key="1">
    <citation type="journal article" date="2019" name="Commun. Biol.">
        <title>The bagworm genome reveals a unique fibroin gene that provides high tensile strength.</title>
        <authorList>
            <person name="Kono N."/>
            <person name="Nakamura H."/>
            <person name="Ohtoshi R."/>
            <person name="Tomita M."/>
            <person name="Numata K."/>
            <person name="Arakawa K."/>
        </authorList>
    </citation>
    <scope>NUCLEOTIDE SEQUENCE [LARGE SCALE GENOMIC DNA]</scope>
</reference>
<accession>A0A4C1VHD8</accession>
<evidence type="ECO:0000256" key="1">
    <source>
        <dbReference type="SAM" id="MobiDB-lite"/>
    </source>
</evidence>
<sequence>MHWYSSIVEESLTERPMKNGIPGLPVDSAPDMIVAALQELGFPAENVRPIPLRKDRLGCLFYAGLGHINQEKLQRLYGVNTLLNMPGVTIERWRGRVGPPNVTVARHSGTHRPIDTVRSDVYAAEGSSAREYCTPSPPDKPRPYQRTRQRRQGQGTGKGRRSDTAALPPKVLPTMTAPQTKPGPPMATLEPPRNRRDRPEQPITREPTPKAPVPTMAPRSPRSERAPSQRSQIATILPRRHRR</sequence>